<evidence type="ECO:0000256" key="5">
    <source>
        <dbReference type="ARBA" id="ARBA00022857"/>
    </source>
</evidence>
<dbReference type="InterPro" id="IPR020946">
    <property type="entry name" value="Flavin_mOase-like"/>
</dbReference>
<evidence type="ECO:0000313" key="7">
    <source>
        <dbReference type="EMBL" id="GAA2065345.1"/>
    </source>
</evidence>
<proteinExistence type="inferred from homology"/>
<keyword evidence="8" id="KW-1185">Reference proteome</keyword>
<comment type="caution">
    <text evidence="7">The sequence shown here is derived from an EMBL/GenBank/DDBJ whole genome shotgun (WGS) entry which is preliminary data.</text>
</comment>
<organism evidence="7 8">
    <name type="scientific">Catenulispora yoronensis</name>
    <dbReference type="NCBI Taxonomy" id="450799"/>
    <lineage>
        <taxon>Bacteria</taxon>
        <taxon>Bacillati</taxon>
        <taxon>Actinomycetota</taxon>
        <taxon>Actinomycetes</taxon>
        <taxon>Catenulisporales</taxon>
        <taxon>Catenulisporaceae</taxon>
        <taxon>Catenulispora</taxon>
    </lineage>
</organism>
<dbReference type="InterPro" id="IPR050346">
    <property type="entry name" value="FMO-like"/>
</dbReference>
<name>A0ABN2VMN4_9ACTN</name>
<evidence type="ECO:0000256" key="3">
    <source>
        <dbReference type="ARBA" id="ARBA00022630"/>
    </source>
</evidence>
<evidence type="ECO:0000313" key="8">
    <source>
        <dbReference type="Proteomes" id="UP001500751"/>
    </source>
</evidence>
<reference evidence="7 8" key="1">
    <citation type="journal article" date="2019" name="Int. J. Syst. Evol. Microbiol.">
        <title>The Global Catalogue of Microorganisms (GCM) 10K type strain sequencing project: providing services to taxonomists for standard genome sequencing and annotation.</title>
        <authorList>
            <consortium name="The Broad Institute Genomics Platform"/>
            <consortium name="The Broad Institute Genome Sequencing Center for Infectious Disease"/>
            <person name="Wu L."/>
            <person name="Ma J."/>
        </authorList>
    </citation>
    <scope>NUCLEOTIDE SEQUENCE [LARGE SCALE GENOMIC DNA]</scope>
    <source>
        <strain evidence="7 8">JCM 16014</strain>
    </source>
</reference>
<evidence type="ECO:0000256" key="1">
    <source>
        <dbReference type="ARBA" id="ARBA00009183"/>
    </source>
</evidence>
<dbReference type="RefSeq" id="WP_344672019.1">
    <property type="nucleotide sequence ID" value="NZ_BAAAQN010000102.1"/>
</dbReference>
<dbReference type="Pfam" id="PF00743">
    <property type="entry name" value="FMO-like"/>
    <property type="match status" value="1"/>
</dbReference>
<evidence type="ECO:0000256" key="4">
    <source>
        <dbReference type="ARBA" id="ARBA00022827"/>
    </source>
</evidence>
<dbReference type="EMBL" id="BAAAQN010000102">
    <property type="protein sequence ID" value="GAA2065345.1"/>
    <property type="molecule type" value="Genomic_DNA"/>
</dbReference>
<keyword evidence="5" id="KW-0521">NADP</keyword>
<comment type="similarity">
    <text evidence="1">Belongs to the FMO family.</text>
</comment>
<comment type="similarity">
    <text evidence="2">Belongs to the FAD-binding monooxygenase family.</text>
</comment>
<dbReference type="PANTHER" id="PTHR23023">
    <property type="entry name" value="DIMETHYLANILINE MONOOXYGENASE"/>
    <property type="match status" value="1"/>
</dbReference>
<dbReference type="SUPFAM" id="SSF51905">
    <property type="entry name" value="FAD/NAD(P)-binding domain"/>
    <property type="match status" value="2"/>
</dbReference>
<protein>
    <submittedName>
        <fullName evidence="7">NAD(P)/FAD-dependent oxidoreductase</fullName>
    </submittedName>
</protein>
<keyword evidence="4" id="KW-0274">FAD</keyword>
<dbReference type="Gene3D" id="3.50.50.60">
    <property type="entry name" value="FAD/NAD(P)-binding domain"/>
    <property type="match status" value="1"/>
</dbReference>
<dbReference type="InterPro" id="IPR000960">
    <property type="entry name" value="Flavin_mOase"/>
</dbReference>
<dbReference type="PRINTS" id="PR00370">
    <property type="entry name" value="FMOXYGENASE"/>
</dbReference>
<dbReference type="PIRSF" id="PIRSF000332">
    <property type="entry name" value="FMO"/>
    <property type="match status" value="1"/>
</dbReference>
<dbReference type="InterPro" id="IPR036188">
    <property type="entry name" value="FAD/NAD-bd_sf"/>
</dbReference>
<gene>
    <name evidence="7" type="ORF">GCM10009839_91210</name>
</gene>
<keyword evidence="6" id="KW-0560">Oxidoreductase</keyword>
<evidence type="ECO:0000256" key="2">
    <source>
        <dbReference type="ARBA" id="ARBA00010139"/>
    </source>
</evidence>
<keyword evidence="3" id="KW-0285">Flavoprotein</keyword>
<sequence>MDTNSSPSTAVARAGDSTAAPARNRRIAVIGAGIAGLAATKVLTAVGHEVVTFDVEPDVGGVWCPTRHYPGLTTQNTRMTYEFSDHPAPSSWPDYPDAAQWHSYLRGYADRFDLGASLRLGTGVTLAKPTADGWDLRLDNGDQVEAAHLVVANGVFSRPLIPEWPGADAYAEAGGVVKAPSQGLTLADARDRHVVVVGYGKSACDTAMALSAIADSVTLVPRRLFWKAAKNLLGKHFEDVAITRLGEALFGNPKVFGPVFGVLSRATIKQQGLAPLDLIPPGRFEEILSSSASLATDGFFDAVRAGRITVRRDRSIAELRGGADRTGRPEAVLDDGTVLPAGLIVAATGFEQDVPFLDNSSSLRAPDGAFELFRNVLPHQTPNLTFAGYNTSLVSSLSAEAGAIWIAAHLAGALTLPPTAQRQAQVRADLAARAAQTRGKHASGTVVLPRSLGNIDKLLGDLHAVLPRRVRMKQWSRRSFSTDFRETFGAAVRELRSAG</sequence>
<evidence type="ECO:0000256" key="6">
    <source>
        <dbReference type="ARBA" id="ARBA00023002"/>
    </source>
</evidence>
<dbReference type="Proteomes" id="UP001500751">
    <property type="component" value="Unassembled WGS sequence"/>
</dbReference>
<accession>A0ABN2VMN4</accession>